<protein>
    <submittedName>
        <fullName evidence="2">Uncharacterized protein</fullName>
    </submittedName>
</protein>
<proteinExistence type="predicted"/>
<evidence type="ECO:0000313" key="3">
    <source>
        <dbReference type="Proteomes" id="UP001189429"/>
    </source>
</evidence>
<feature type="compositionally biased region" description="Low complexity" evidence="1">
    <location>
        <begin position="759"/>
        <end position="768"/>
    </location>
</feature>
<accession>A0ABN9PLJ2</accession>
<feature type="region of interest" description="Disordered" evidence="1">
    <location>
        <begin position="744"/>
        <end position="824"/>
    </location>
</feature>
<gene>
    <name evidence="2" type="ORF">PCOR1329_LOCUS2993</name>
</gene>
<dbReference type="Proteomes" id="UP001189429">
    <property type="component" value="Unassembled WGS sequence"/>
</dbReference>
<organism evidence="2 3">
    <name type="scientific">Prorocentrum cordatum</name>
    <dbReference type="NCBI Taxonomy" id="2364126"/>
    <lineage>
        <taxon>Eukaryota</taxon>
        <taxon>Sar</taxon>
        <taxon>Alveolata</taxon>
        <taxon>Dinophyceae</taxon>
        <taxon>Prorocentrales</taxon>
        <taxon>Prorocentraceae</taxon>
        <taxon>Prorocentrum</taxon>
    </lineage>
</organism>
<comment type="caution">
    <text evidence="2">The sequence shown here is derived from an EMBL/GenBank/DDBJ whole genome shotgun (WGS) entry which is preliminary data.</text>
</comment>
<sequence length="824" mass="89942">MAEHAVHAAEHDGVCAAWQKLNHAWTVFLQDVEMELAQVLDFLFKSGTRDRYLARRWVPVIGRKFRAADDVAVCRGWQWLYRVWHEFEVTIQEDPVLHRNTAGLELHHACLSEEYPGEGLDVRLDAQVQAFRDSLRSYPSQLDHPWWDRAASFSASMVTEFEHATSAAAKLRTQTWNQWCDEALRGSAKLMHKITRLQQIWNPSIVERSPGVFSSRPDDLLASEAEALQAQWHASISPPVAEVPDRECFPRASIDEIRSASRKFCQFTASTLDGFHPKHICLLGDAGIFALSILYAAPALSYGSAVLGMSDHELRRARATLLSFQAPSHRGASLVAKCVLHGDPVADAAAAPAAQWAATIWQAAVAQKRSLFTMTQLADMFQQVHVNWDPEMPWRKTKGPIVRMLMCLQRVSWEPKNFTELSLLYTSHSLIKHLLREAPPTDQLYPAVFGQDGRPLEDLSVLGDVVDPVRELSRAAYAGVYMRSGSEEIVARFQGPGWPSLPQTPQAAEQMAIIAPAFVIRQPVQQSELIPALEAMRRRVSGSPQSTSFSMQHAEKPDRLGKHVRHEAGGARESALAWGLSVSQPRLCSCTKIPKLELLSLELPSLLLPELNSLMGCGGPLLERLLLGHFVAARSRSSATLYWLAAATSPKRLAKDTMRSSSSSLSASPVGIGWGPGCRAGGPFAQGALRPRTAAGLRGRSASCEGRKASGFVDLDKSADAAALSGFAVAPWWNKNDSKSVGLAIKPAGGSTEPPPRPASARALAPVPQQRGRSAGRPSSANPRWRYDGPPTVDPLRAGSSRGTPEGAGDLELTIRSGPLLGGA</sequence>
<evidence type="ECO:0000256" key="1">
    <source>
        <dbReference type="SAM" id="MobiDB-lite"/>
    </source>
</evidence>
<keyword evidence="3" id="KW-1185">Reference proteome</keyword>
<dbReference type="EMBL" id="CAUYUJ010000762">
    <property type="protein sequence ID" value="CAK0792390.1"/>
    <property type="molecule type" value="Genomic_DNA"/>
</dbReference>
<name>A0ABN9PLJ2_9DINO</name>
<evidence type="ECO:0000313" key="2">
    <source>
        <dbReference type="EMBL" id="CAK0792390.1"/>
    </source>
</evidence>
<reference evidence="2" key="1">
    <citation type="submission" date="2023-10" db="EMBL/GenBank/DDBJ databases">
        <authorList>
            <person name="Chen Y."/>
            <person name="Shah S."/>
            <person name="Dougan E. K."/>
            <person name="Thang M."/>
            <person name="Chan C."/>
        </authorList>
    </citation>
    <scope>NUCLEOTIDE SEQUENCE [LARGE SCALE GENOMIC DNA]</scope>
</reference>